<reference evidence="1" key="2">
    <citation type="journal article" date="2023" name="IMA Fungus">
        <title>Comparative genomic study of the Penicillium genus elucidates a diverse pangenome and 15 lateral gene transfer events.</title>
        <authorList>
            <person name="Petersen C."/>
            <person name="Sorensen T."/>
            <person name="Nielsen M.R."/>
            <person name="Sondergaard T.E."/>
            <person name="Sorensen J.L."/>
            <person name="Fitzpatrick D.A."/>
            <person name="Frisvad J.C."/>
            <person name="Nielsen K.L."/>
        </authorList>
    </citation>
    <scope>NUCLEOTIDE SEQUENCE</scope>
    <source>
        <strain evidence="1">IBT 16849</strain>
    </source>
</reference>
<dbReference type="Proteomes" id="UP001150879">
    <property type="component" value="Unassembled WGS sequence"/>
</dbReference>
<name>A0A9W9T671_9EURO</name>
<proteinExistence type="predicted"/>
<reference evidence="1" key="1">
    <citation type="submission" date="2022-11" db="EMBL/GenBank/DDBJ databases">
        <authorList>
            <person name="Petersen C."/>
        </authorList>
    </citation>
    <scope>NUCLEOTIDE SEQUENCE</scope>
    <source>
        <strain evidence="1">IBT 16849</strain>
    </source>
</reference>
<protein>
    <submittedName>
        <fullName evidence="1">Uncharacterized protein</fullName>
    </submittedName>
</protein>
<evidence type="ECO:0000313" key="2">
    <source>
        <dbReference type="Proteomes" id="UP001150879"/>
    </source>
</evidence>
<dbReference type="AlphaFoldDB" id="A0A9W9T671"/>
<gene>
    <name evidence="1" type="ORF">N7472_000880</name>
</gene>
<accession>A0A9W9T671</accession>
<sequence>MLKHTTNPSATHPSQNSKLEAQIYAKGLAVPVCNIVVTEICRLEVLQSRGFYFQPDTSYVVDINVNPTTKDTNSLDLNTISPSPIIRADPRPCHGNRDSKSHFPAAFTMLLVLNKLFRLHSHELSN</sequence>
<keyword evidence="2" id="KW-1185">Reference proteome</keyword>
<dbReference type="EMBL" id="JAPQKP010000001">
    <property type="protein sequence ID" value="KAJ5210741.1"/>
    <property type="molecule type" value="Genomic_DNA"/>
</dbReference>
<comment type="caution">
    <text evidence="1">The sequence shown here is derived from an EMBL/GenBank/DDBJ whole genome shotgun (WGS) entry which is preliminary data.</text>
</comment>
<evidence type="ECO:0000313" key="1">
    <source>
        <dbReference type="EMBL" id="KAJ5210741.1"/>
    </source>
</evidence>
<organism evidence="1 2">
    <name type="scientific">Penicillium cf. griseofulvum</name>
    <dbReference type="NCBI Taxonomy" id="2972120"/>
    <lineage>
        <taxon>Eukaryota</taxon>
        <taxon>Fungi</taxon>
        <taxon>Dikarya</taxon>
        <taxon>Ascomycota</taxon>
        <taxon>Pezizomycotina</taxon>
        <taxon>Eurotiomycetes</taxon>
        <taxon>Eurotiomycetidae</taxon>
        <taxon>Eurotiales</taxon>
        <taxon>Aspergillaceae</taxon>
        <taxon>Penicillium</taxon>
    </lineage>
</organism>